<protein>
    <submittedName>
        <fullName evidence="1">Uncharacterized protein</fullName>
    </submittedName>
</protein>
<keyword evidence="2" id="KW-1185">Reference proteome</keyword>
<dbReference type="EMBL" id="MCAQ01000012">
    <property type="protein sequence ID" value="RKF37154.1"/>
    <property type="molecule type" value="Genomic_DNA"/>
</dbReference>
<accession>A0A420FW92</accession>
<name>A0A420FW92_9SPHI</name>
<proteinExistence type="predicted"/>
<comment type="caution">
    <text evidence="1">The sequence shown here is derived from an EMBL/GenBank/DDBJ whole genome shotgun (WGS) entry which is preliminary data.</text>
</comment>
<evidence type="ECO:0000313" key="2">
    <source>
        <dbReference type="Proteomes" id="UP000286402"/>
    </source>
</evidence>
<gene>
    <name evidence="1" type="ORF">BCY89_05745</name>
</gene>
<sequence>MKNLRLQLEIVVIAIGSLAAISFIPTDRSAKPLLQEFYVNPDGTHGAQVTGQSNCLDESSHICSQEYNTTTNLPTGNPEKIHYFPRL</sequence>
<evidence type="ECO:0000313" key="1">
    <source>
        <dbReference type="EMBL" id="RKF37154.1"/>
    </source>
</evidence>
<dbReference type="Proteomes" id="UP000286402">
    <property type="component" value="Unassembled WGS sequence"/>
</dbReference>
<organism evidence="1 2">
    <name type="scientific">Sphingobacterium siyangense</name>
    <dbReference type="NCBI Taxonomy" id="459529"/>
    <lineage>
        <taxon>Bacteria</taxon>
        <taxon>Pseudomonadati</taxon>
        <taxon>Bacteroidota</taxon>
        <taxon>Sphingobacteriia</taxon>
        <taxon>Sphingobacteriales</taxon>
        <taxon>Sphingobacteriaceae</taxon>
        <taxon>Sphingobacterium</taxon>
    </lineage>
</organism>
<dbReference type="AlphaFoldDB" id="A0A420FW92"/>
<dbReference type="RefSeq" id="WP_120334248.1">
    <property type="nucleotide sequence ID" value="NZ_MCAQ01000012.1"/>
</dbReference>
<reference evidence="1 2" key="1">
    <citation type="submission" date="2016-07" db="EMBL/GenBank/DDBJ databases">
        <title>Genome analysis of Sphingobacterium siyangense T12B17.</title>
        <authorList>
            <person name="Xu D."/>
            <person name="Su Y."/>
            <person name="Zheng S."/>
        </authorList>
    </citation>
    <scope>NUCLEOTIDE SEQUENCE [LARGE SCALE GENOMIC DNA]</scope>
    <source>
        <strain evidence="1 2">T12B17</strain>
    </source>
</reference>